<dbReference type="SUPFAM" id="SSF52833">
    <property type="entry name" value="Thioredoxin-like"/>
    <property type="match status" value="1"/>
</dbReference>
<dbReference type="PROSITE" id="PS51352">
    <property type="entry name" value="THIOREDOXIN_2"/>
    <property type="match status" value="1"/>
</dbReference>
<dbReference type="OMA" id="RVDICEQ"/>
<sequence>MRYIKDIKEFQELINRKKVTAIHFTAEWSGPCRVIGPLFEELAEIYQDYTCLKVDMDDAQAISREAGVKAMPTFKFYFDGEEAIDLVGTNTESLRDIFRKLKQLN</sequence>
<evidence type="ECO:0000256" key="2">
    <source>
        <dbReference type="PIRNR" id="PIRNR000077"/>
    </source>
</evidence>
<dbReference type="InterPro" id="IPR013766">
    <property type="entry name" value="Thioredoxin_domain"/>
</dbReference>
<dbReference type="AlphaFoldDB" id="A0A1X2H931"/>
<dbReference type="Pfam" id="PF00085">
    <property type="entry name" value="Thioredoxin"/>
    <property type="match status" value="1"/>
</dbReference>
<dbReference type="EMBL" id="MCGN01000007">
    <property type="protein sequence ID" value="ORY95048.1"/>
    <property type="molecule type" value="Genomic_DNA"/>
</dbReference>
<comment type="caution">
    <text evidence="4">The sequence shown here is derived from an EMBL/GenBank/DDBJ whole genome shotgun (WGS) entry which is preliminary data.</text>
</comment>
<keyword evidence="5" id="KW-1185">Reference proteome</keyword>
<dbReference type="InterPro" id="IPR036249">
    <property type="entry name" value="Thioredoxin-like_sf"/>
</dbReference>
<dbReference type="PIRSF" id="PIRSF000077">
    <property type="entry name" value="Thioredoxin"/>
    <property type="match status" value="1"/>
</dbReference>
<dbReference type="InParanoid" id="A0A1X2H931"/>
<feature type="domain" description="Thioredoxin" evidence="3">
    <location>
        <begin position="1"/>
        <end position="105"/>
    </location>
</feature>
<organism evidence="4 5">
    <name type="scientific">Syncephalastrum racemosum</name>
    <name type="common">Filamentous fungus</name>
    <dbReference type="NCBI Taxonomy" id="13706"/>
    <lineage>
        <taxon>Eukaryota</taxon>
        <taxon>Fungi</taxon>
        <taxon>Fungi incertae sedis</taxon>
        <taxon>Mucoromycota</taxon>
        <taxon>Mucoromycotina</taxon>
        <taxon>Mucoromycetes</taxon>
        <taxon>Mucorales</taxon>
        <taxon>Syncephalastraceae</taxon>
        <taxon>Syncephalastrum</taxon>
    </lineage>
</organism>
<dbReference type="GO" id="GO:0015035">
    <property type="term" value="F:protein-disulfide reductase activity"/>
    <property type="evidence" value="ECO:0007669"/>
    <property type="project" value="InterPro"/>
</dbReference>
<dbReference type="STRING" id="13706.A0A1X2H931"/>
<dbReference type="CDD" id="cd02947">
    <property type="entry name" value="TRX_family"/>
    <property type="match status" value="1"/>
</dbReference>
<protein>
    <recommendedName>
        <fullName evidence="2">Thioredoxin</fullName>
    </recommendedName>
</protein>
<proteinExistence type="inferred from homology"/>
<gene>
    <name evidence="4" type="ORF">BCR43DRAFT_506956</name>
</gene>
<name>A0A1X2H931_SYNRA</name>
<evidence type="ECO:0000313" key="5">
    <source>
        <dbReference type="Proteomes" id="UP000242180"/>
    </source>
</evidence>
<dbReference type="Gene3D" id="3.40.30.10">
    <property type="entry name" value="Glutaredoxin"/>
    <property type="match status" value="1"/>
</dbReference>
<keyword evidence="1" id="KW-1015">Disulfide bond</keyword>
<evidence type="ECO:0000259" key="3">
    <source>
        <dbReference type="PROSITE" id="PS51352"/>
    </source>
</evidence>
<evidence type="ECO:0000256" key="1">
    <source>
        <dbReference type="ARBA" id="ARBA00023157"/>
    </source>
</evidence>
<dbReference type="PANTHER" id="PTHR46115">
    <property type="entry name" value="THIOREDOXIN-LIKE PROTEIN 1"/>
    <property type="match status" value="1"/>
</dbReference>
<accession>A0A1X2H931</accession>
<evidence type="ECO:0000313" key="4">
    <source>
        <dbReference type="EMBL" id="ORY95048.1"/>
    </source>
</evidence>
<comment type="similarity">
    <text evidence="2">Belongs to the thioredoxin family.</text>
</comment>
<dbReference type="InterPro" id="IPR005746">
    <property type="entry name" value="Thioredoxin"/>
</dbReference>
<reference evidence="4 5" key="1">
    <citation type="submission" date="2016-07" db="EMBL/GenBank/DDBJ databases">
        <title>Pervasive Adenine N6-methylation of Active Genes in Fungi.</title>
        <authorList>
            <consortium name="DOE Joint Genome Institute"/>
            <person name="Mondo S.J."/>
            <person name="Dannebaum R.O."/>
            <person name="Kuo R.C."/>
            <person name="Labutti K."/>
            <person name="Haridas S."/>
            <person name="Kuo A."/>
            <person name="Salamov A."/>
            <person name="Ahrendt S.R."/>
            <person name="Lipzen A."/>
            <person name="Sullivan W."/>
            <person name="Andreopoulos W.B."/>
            <person name="Clum A."/>
            <person name="Lindquist E."/>
            <person name="Daum C."/>
            <person name="Ramamoorthy G.K."/>
            <person name="Gryganskyi A."/>
            <person name="Culley D."/>
            <person name="Magnuson J.K."/>
            <person name="James T.Y."/>
            <person name="O'Malley M.A."/>
            <person name="Stajich J.E."/>
            <person name="Spatafora J.W."/>
            <person name="Visel A."/>
            <person name="Grigoriev I.V."/>
        </authorList>
    </citation>
    <scope>NUCLEOTIDE SEQUENCE [LARGE SCALE GENOMIC DNA]</scope>
    <source>
        <strain evidence="4 5">NRRL 2496</strain>
    </source>
</reference>
<dbReference type="OrthoDB" id="2121326at2759"/>
<dbReference type="Proteomes" id="UP000242180">
    <property type="component" value="Unassembled WGS sequence"/>
</dbReference>